<evidence type="ECO:0000313" key="2">
    <source>
        <dbReference type="Proteomes" id="UP000325081"/>
    </source>
</evidence>
<dbReference type="GO" id="GO:0016874">
    <property type="term" value="F:ligase activity"/>
    <property type="evidence" value="ECO:0007669"/>
    <property type="project" value="UniProtKB-KW"/>
</dbReference>
<comment type="caution">
    <text evidence="1">The sequence shown here is derived from an EMBL/GenBank/DDBJ whole genome shotgun (WGS) entry which is preliminary data.</text>
</comment>
<protein>
    <submittedName>
        <fullName evidence="1">Aspartate--tRNA ligase</fullName>
    </submittedName>
</protein>
<dbReference type="AlphaFoldDB" id="A0A5A7PSZ7"/>
<gene>
    <name evidence="1" type="ORF">STAS_11926</name>
</gene>
<evidence type="ECO:0000313" key="1">
    <source>
        <dbReference type="EMBL" id="GER35632.1"/>
    </source>
</evidence>
<reference evidence="2" key="1">
    <citation type="journal article" date="2019" name="Curr. Biol.">
        <title>Genome Sequence of Striga asiatica Provides Insight into the Evolution of Plant Parasitism.</title>
        <authorList>
            <person name="Yoshida S."/>
            <person name="Kim S."/>
            <person name="Wafula E.K."/>
            <person name="Tanskanen J."/>
            <person name="Kim Y.M."/>
            <person name="Honaas L."/>
            <person name="Yang Z."/>
            <person name="Spallek T."/>
            <person name="Conn C.E."/>
            <person name="Ichihashi Y."/>
            <person name="Cheong K."/>
            <person name="Cui S."/>
            <person name="Der J.P."/>
            <person name="Gundlach H."/>
            <person name="Jiao Y."/>
            <person name="Hori C."/>
            <person name="Ishida J.K."/>
            <person name="Kasahara H."/>
            <person name="Kiba T."/>
            <person name="Kim M.S."/>
            <person name="Koo N."/>
            <person name="Laohavisit A."/>
            <person name="Lee Y.H."/>
            <person name="Lumba S."/>
            <person name="McCourt P."/>
            <person name="Mortimer J.C."/>
            <person name="Mutuku J.M."/>
            <person name="Nomura T."/>
            <person name="Sasaki-Sekimoto Y."/>
            <person name="Seto Y."/>
            <person name="Wang Y."/>
            <person name="Wakatake T."/>
            <person name="Sakakibara H."/>
            <person name="Demura T."/>
            <person name="Yamaguchi S."/>
            <person name="Yoneyama K."/>
            <person name="Manabe R.I."/>
            <person name="Nelson D.C."/>
            <person name="Schulman A.H."/>
            <person name="Timko M.P."/>
            <person name="dePamphilis C.W."/>
            <person name="Choi D."/>
            <person name="Shirasu K."/>
        </authorList>
    </citation>
    <scope>NUCLEOTIDE SEQUENCE [LARGE SCALE GENOMIC DNA]</scope>
    <source>
        <strain evidence="2">cv. UVA1</strain>
    </source>
</reference>
<dbReference type="Proteomes" id="UP000325081">
    <property type="component" value="Unassembled WGS sequence"/>
</dbReference>
<name>A0A5A7PSZ7_STRAF</name>
<sequence length="133" mass="14253">METCIWGPVVAAVDRMPEPLTAALESYRGGGAVAVDRMPEPVGDPDGGGCVLCANRRRWFAEGDGQPGKKYCDCGSGLTETVFTSISQCSLGEPLPFLGTGPSYRSMPLSNGRPWCDRCNRSLFPSKVSICKF</sequence>
<proteinExistence type="predicted"/>
<organism evidence="1 2">
    <name type="scientific">Striga asiatica</name>
    <name type="common">Asiatic witchweed</name>
    <name type="synonym">Buchnera asiatica</name>
    <dbReference type="NCBI Taxonomy" id="4170"/>
    <lineage>
        <taxon>Eukaryota</taxon>
        <taxon>Viridiplantae</taxon>
        <taxon>Streptophyta</taxon>
        <taxon>Embryophyta</taxon>
        <taxon>Tracheophyta</taxon>
        <taxon>Spermatophyta</taxon>
        <taxon>Magnoliopsida</taxon>
        <taxon>eudicotyledons</taxon>
        <taxon>Gunneridae</taxon>
        <taxon>Pentapetalae</taxon>
        <taxon>asterids</taxon>
        <taxon>lamiids</taxon>
        <taxon>Lamiales</taxon>
        <taxon>Orobanchaceae</taxon>
        <taxon>Buchnereae</taxon>
        <taxon>Striga</taxon>
    </lineage>
</organism>
<dbReference type="EMBL" id="BKCP01004995">
    <property type="protein sequence ID" value="GER35632.1"/>
    <property type="molecule type" value="Genomic_DNA"/>
</dbReference>
<keyword evidence="1" id="KW-0436">Ligase</keyword>
<keyword evidence="2" id="KW-1185">Reference proteome</keyword>
<accession>A0A5A7PSZ7</accession>